<dbReference type="OrthoDB" id="9765926at2"/>
<organism evidence="2 3">
    <name type="scientific">Flavobacterium hydrophilum</name>
    <dbReference type="NCBI Taxonomy" id="2211445"/>
    <lineage>
        <taxon>Bacteria</taxon>
        <taxon>Pseudomonadati</taxon>
        <taxon>Bacteroidota</taxon>
        <taxon>Flavobacteriia</taxon>
        <taxon>Flavobacteriales</taxon>
        <taxon>Flavobacteriaceae</taxon>
        <taxon>Flavobacterium</taxon>
    </lineage>
</organism>
<accession>A0A2V4C3M3</accession>
<comment type="caution">
    <text evidence="2">The sequence shown here is derived from an EMBL/GenBank/DDBJ whole genome shotgun (WGS) entry which is preliminary data.</text>
</comment>
<feature type="domain" description="IgGFc-binding protein N-terminal" evidence="1">
    <location>
        <begin position="135"/>
        <end position="449"/>
    </location>
</feature>
<reference evidence="2 3" key="1">
    <citation type="submission" date="2018-05" db="EMBL/GenBank/DDBJ databases">
        <title>Flavobacterium sp. strain IMCC34758, incomplete genome.</title>
        <authorList>
            <person name="Joung Y."/>
        </authorList>
    </citation>
    <scope>NUCLEOTIDE SEQUENCE [LARGE SCALE GENOMIC DNA]</scope>
    <source>
        <strain evidence="2 3">IMCC34758</strain>
    </source>
</reference>
<dbReference type="Gene3D" id="4.10.1080.10">
    <property type="entry name" value="TSP type-3 repeat"/>
    <property type="match status" value="1"/>
</dbReference>
<name>A0A2V4C3M3_9FLAO</name>
<proteinExistence type="predicted"/>
<dbReference type="InterPro" id="IPR028974">
    <property type="entry name" value="TSP_type-3_rpt"/>
</dbReference>
<protein>
    <submittedName>
        <fullName evidence="2">Gliding motility protein</fullName>
    </submittedName>
</protein>
<dbReference type="Proteomes" id="UP000247681">
    <property type="component" value="Unassembled WGS sequence"/>
</dbReference>
<dbReference type="EMBL" id="QJHL01000001">
    <property type="protein sequence ID" value="PXY45775.1"/>
    <property type="molecule type" value="Genomic_DNA"/>
</dbReference>
<dbReference type="InterPro" id="IPR035234">
    <property type="entry name" value="IgGFc-bd_N"/>
</dbReference>
<dbReference type="RefSeq" id="WP_110344799.1">
    <property type="nucleotide sequence ID" value="NZ_QJHL01000001.1"/>
</dbReference>
<dbReference type="InterPro" id="IPR026341">
    <property type="entry name" value="T9SS_type_B"/>
</dbReference>
<dbReference type="Gene3D" id="2.60.40.10">
    <property type="entry name" value="Immunoglobulins"/>
    <property type="match status" value="1"/>
</dbReference>
<evidence type="ECO:0000313" key="3">
    <source>
        <dbReference type="Proteomes" id="UP000247681"/>
    </source>
</evidence>
<dbReference type="Pfam" id="PF17517">
    <property type="entry name" value="IgGFc_binding"/>
    <property type="match status" value="1"/>
</dbReference>
<keyword evidence="3" id="KW-1185">Reference proteome</keyword>
<dbReference type="Pfam" id="PF13585">
    <property type="entry name" value="CHU_C"/>
    <property type="match status" value="1"/>
</dbReference>
<dbReference type="SUPFAM" id="SSF103647">
    <property type="entry name" value="TSP type-3 repeat"/>
    <property type="match status" value="1"/>
</dbReference>
<evidence type="ECO:0000259" key="1">
    <source>
        <dbReference type="Pfam" id="PF17517"/>
    </source>
</evidence>
<dbReference type="NCBIfam" id="TIGR04131">
    <property type="entry name" value="Bac_Flav_CTERM"/>
    <property type="match status" value="1"/>
</dbReference>
<sequence>MLKNILLYLSLLLLPFLSFSQFSKTHYIPPVVASSGVPVGEQYIYISTPSLTPVNFSINEIGGVTTKGIVSRDTPYIFDINAHNANQLVLEEFEVSNIQSNRGYTIEAGDVVYATVRVIDRTGNQASEIVSKGLAALGTQFRISGLTNKLNEGYSDRHLTFASVLATENNTVVSFKDIKTGAVLINNVLTGNSLPNITLNSGESYTIAVQGPTPINNDALIGALITSNKPIAVNCGSFAGSNGEVRNNIDLGIDQIVSAERTGTEYVFIKSTGSENVEKVILIAHEDDTEIFLNGSATPDYSIDAGEYVSLLGSYYNVQGNLYVRSSKNIFAYQSIGDAVRGDEANQEMFFVPPLSCQTPKSIDNIPSIESVGNRVFKGRVTITTKKGSDLNFIIDKVPYTLASLLPEVKVFGPSAVTGNTEYECYVLTGLKGNVSVFSTSQLYLAAYGSDDAATFGGYYSGFTFKPEINFQQLSVTQSGCIPNVRLNVSSVAGFDVFEWYFNDVKIPEAVSNSYSPTQPGYYKVKATLSACGTDFFSDEIPVSDCPTDMDNDKANDNIDQDNDGDGITNCTESFGNNPVDISTPSSKNISIGTYTNSFTGSVTTSMTASSIPFLGNTDGSFISEVPAGKTNWVKYTMNFAQPVSVGLDYITAGNTADLLNSTAEYIVNSEINKTITVLNPNNQLLIDTNYDGFYESGVTEFSSFEIRFRLNGAVPLAPGTGTFKFLTNQSKMISFKHQNLSDTAANKTSLKFYLACVPKDSDGDGISDQLDLDSDNDGIPDSVEAQATNLKVVSNVDANHDGIDDVYGNGITPVDFDNDTIPDYLDLDSDNDGIYDLTESGSNAVDTNFNGAIDGNNFGRNGLADSVETTPESGKLNYSITDTDSDGVYNYFELDSDDDLCPDVIEAGFIDVNNDRFLGAVSPVVNRNGIVTSGIGYTAPNLNYVIAAPIIIDKQPENKSVCELQNTVFTITAASVTGYQWQVSRNNGAIWTDLVNNVTYSGVNSASLTVSDVLKSMNTYQYRVFLNRAGNSCGLYSNTATLTILALPIINSPITLVQCDDDTDGISTFNLTQKNNSISLNSALESFSYYNTKVAAESKDNSLLIANPLAYNTSDKTIYVRIENANGCFTVSQLNLVISVTQIPNSFKIADFQVCDDFVNGISTDTDGISGFDFSNVTQQIKNTLPASASNYTVSYYKNETDFLAETDALGKSLEITDISNYRNTGYPNNQKIWVRVENSLSNDCFGFTTFNLIVNPFPSIDLNTDGLENEIVCNNLPEFMVKLEAGINDGTPINNYTYQWYLNGDVISGATTYFVEVNKEGTYTVEVKNTNNCSRTRTIKVVASNIADITAVKVKDLSEYNSVSIDVAGPGEYVYSIADSNGPYQDSNLFENVPVGFHTVYIKDLNGCGIAEKEIAVLGVPKFFTPNGDRHNDVWKIEGVSADFFSKSIIYIFDRYGKMITQISGSGSGWDGTFQGTPLPADDYWYTAKFEDGREAKGHFTLKR</sequence>
<evidence type="ECO:0000313" key="2">
    <source>
        <dbReference type="EMBL" id="PXY45775.1"/>
    </source>
</evidence>
<dbReference type="InterPro" id="IPR013783">
    <property type="entry name" value="Ig-like_fold"/>
</dbReference>
<gene>
    <name evidence="2" type="ORF">DMB68_00870</name>
</gene>
<dbReference type="GO" id="GO:0005509">
    <property type="term" value="F:calcium ion binding"/>
    <property type="evidence" value="ECO:0007669"/>
    <property type="project" value="InterPro"/>
</dbReference>